<dbReference type="AlphaFoldDB" id="A0A2N3QND5"/>
<protein>
    <submittedName>
        <fullName evidence="2">Uncharacterized protein</fullName>
    </submittedName>
</protein>
<keyword evidence="1" id="KW-1133">Transmembrane helix</keyword>
<feature type="transmembrane region" description="Helical" evidence="1">
    <location>
        <begin position="72"/>
        <end position="93"/>
    </location>
</feature>
<reference evidence="2 3" key="1">
    <citation type="submission" date="2017-10" db="EMBL/GenBank/DDBJ databases">
        <title>Bifidobacterium genomics.</title>
        <authorList>
            <person name="Lugli G.A."/>
            <person name="Milani C."/>
            <person name="Mancabelli L."/>
        </authorList>
    </citation>
    <scope>NUCLEOTIDE SEQUENCE [LARGE SCALE GENOMIC DNA]</scope>
    <source>
        <strain evidence="2 3">1747B</strain>
    </source>
</reference>
<evidence type="ECO:0000256" key="1">
    <source>
        <dbReference type="SAM" id="Phobius"/>
    </source>
</evidence>
<comment type="caution">
    <text evidence="2">The sequence shown here is derived from an EMBL/GenBank/DDBJ whole genome shotgun (WGS) entry which is preliminary data.</text>
</comment>
<dbReference type="RefSeq" id="WP_101431122.1">
    <property type="nucleotide sequence ID" value="NZ_PCHA01000037.1"/>
</dbReference>
<accession>A0A2N3QND5</accession>
<proteinExistence type="predicted"/>
<feature type="transmembrane region" description="Helical" evidence="1">
    <location>
        <begin position="26"/>
        <end position="51"/>
    </location>
</feature>
<evidence type="ECO:0000313" key="2">
    <source>
        <dbReference type="EMBL" id="PKU93207.1"/>
    </source>
</evidence>
<organism evidence="2 3">
    <name type="scientific">Bifidobacterium pseudolongum subsp. globosum</name>
    <dbReference type="NCBI Taxonomy" id="1690"/>
    <lineage>
        <taxon>Bacteria</taxon>
        <taxon>Bacillati</taxon>
        <taxon>Actinomycetota</taxon>
        <taxon>Actinomycetes</taxon>
        <taxon>Bifidobacteriales</taxon>
        <taxon>Bifidobacteriaceae</taxon>
        <taxon>Bifidobacterium</taxon>
    </lineage>
</organism>
<gene>
    <name evidence="2" type="ORF">CQR45_1737</name>
</gene>
<keyword evidence="1" id="KW-0472">Membrane</keyword>
<dbReference type="Proteomes" id="UP000233722">
    <property type="component" value="Unassembled WGS sequence"/>
</dbReference>
<name>A0A2N3QND5_9BIFI</name>
<sequence length="113" mass="12114">MGTTVTLAGTLRESYDKSLGYLFNTAAGQVIATIAGIVAVGLFALLVFALIQKARGRDGQVVGMFASDGKKIAINVFAIIILLGPSLWFPWFASGFDTIIEGLQGWIRSAFNW</sequence>
<evidence type="ECO:0000313" key="3">
    <source>
        <dbReference type="Proteomes" id="UP000233722"/>
    </source>
</evidence>
<keyword evidence="1" id="KW-0812">Transmembrane</keyword>
<dbReference type="EMBL" id="PCHA01000037">
    <property type="protein sequence ID" value="PKU93207.1"/>
    <property type="molecule type" value="Genomic_DNA"/>
</dbReference>